<dbReference type="PANTHER" id="PTHR43066">
    <property type="entry name" value="RHOMBOID-RELATED PROTEIN"/>
    <property type="match status" value="1"/>
</dbReference>
<keyword evidence="4 7" id="KW-0812">Transmembrane</keyword>
<evidence type="ECO:0000256" key="3">
    <source>
        <dbReference type="ARBA" id="ARBA00022519"/>
    </source>
</evidence>
<protein>
    <submittedName>
        <fullName evidence="10">Membrane associated rhomboid family serine protease</fullName>
    </submittedName>
</protein>
<dbReference type="Proteomes" id="UP000576087">
    <property type="component" value="Unassembled WGS sequence"/>
</dbReference>
<keyword evidence="13" id="KW-1185">Reference proteome</keyword>
<accession>A0A7W6TD37</accession>
<evidence type="ECO:0000256" key="7">
    <source>
        <dbReference type="SAM" id="Phobius"/>
    </source>
</evidence>
<organism evidence="10 13">
    <name type="scientific">Aliirhizobium cellulosilyticum</name>
    <dbReference type="NCBI Taxonomy" id="393664"/>
    <lineage>
        <taxon>Bacteria</taxon>
        <taxon>Pseudomonadati</taxon>
        <taxon>Pseudomonadota</taxon>
        <taxon>Alphaproteobacteria</taxon>
        <taxon>Hyphomicrobiales</taxon>
        <taxon>Rhizobiaceae</taxon>
        <taxon>Aliirhizobium</taxon>
    </lineage>
</organism>
<dbReference type="Proteomes" id="UP000520770">
    <property type="component" value="Unassembled WGS sequence"/>
</dbReference>
<gene>
    <name evidence="10" type="ORF">GGE31_000561</name>
    <name evidence="9" type="ORF">GGE33_001223</name>
    <name evidence="11" type="ORF">GGE35_000559</name>
</gene>
<feature type="transmembrane region" description="Helical" evidence="7">
    <location>
        <begin position="244"/>
        <end position="263"/>
    </location>
</feature>
<dbReference type="Gene3D" id="1.20.1540.10">
    <property type="entry name" value="Rhomboid-like"/>
    <property type="match status" value="1"/>
</dbReference>
<dbReference type="EMBL" id="JACIGY010000001">
    <property type="protein sequence ID" value="MBB4410090.1"/>
    <property type="molecule type" value="Genomic_DNA"/>
</dbReference>
<feature type="transmembrane region" description="Helical" evidence="7">
    <location>
        <begin position="48"/>
        <end position="68"/>
    </location>
</feature>
<evidence type="ECO:0000256" key="4">
    <source>
        <dbReference type="ARBA" id="ARBA00022692"/>
    </source>
</evidence>
<evidence type="ECO:0000256" key="1">
    <source>
        <dbReference type="ARBA" id="ARBA00004141"/>
    </source>
</evidence>
<evidence type="ECO:0000256" key="5">
    <source>
        <dbReference type="ARBA" id="ARBA00022989"/>
    </source>
</evidence>
<reference evidence="12 13" key="1">
    <citation type="submission" date="2020-08" db="EMBL/GenBank/DDBJ databases">
        <title>Genomic Encyclopedia of Type Strains, Phase IV (KMG-V): Genome sequencing to study the core and pangenomes of soil and plant-associated prokaryotes.</title>
        <authorList>
            <person name="Whitman W."/>
        </authorList>
    </citation>
    <scope>NUCLEOTIDE SEQUENCE [LARGE SCALE GENOMIC DNA]</scope>
    <source>
        <strain evidence="10 13">SEMIA 444</strain>
        <strain evidence="9 12">SEMIA 448</strain>
        <strain evidence="11 14">SEMIA 452</strain>
    </source>
</reference>
<evidence type="ECO:0000313" key="12">
    <source>
        <dbReference type="Proteomes" id="UP000520770"/>
    </source>
</evidence>
<evidence type="ECO:0000313" key="13">
    <source>
        <dbReference type="Proteomes" id="UP000524535"/>
    </source>
</evidence>
<dbReference type="AlphaFoldDB" id="A0A7W6TD37"/>
<evidence type="ECO:0000313" key="14">
    <source>
        <dbReference type="Proteomes" id="UP000576087"/>
    </source>
</evidence>
<evidence type="ECO:0000256" key="2">
    <source>
        <dbReference type="ARBA" id="ARBA00022475"/>
    </source>
</evidence>
<sequence>MRGFSSPERCCIPDSLLMTEGLAMDDRPDMAPEEDAFAQNGRRERQPVFNMPGILLASMVLLATLYIVQEYLLSADAQAEFIVTLAFTPIRYIFPLSEQGYEWLWTPVTYSLLHGSVEHIAFNALWLAAFGTPVVRRIGAVRYVIFWVLSAAAAAFFHAGLHWGEETLLIGASGVVSALMGASCRFAFPDGGGYDRTHGHLYPRQSILGAFSNRTVVIFTAMWFLGNILVAVGLPLIGSNAGDIAWDAHIGGFLFGFLLFSLFDPIRYREL</sequence>
<name>A0A7W6TD37_9HYPH</name>
<comment type="caution">
    <text evidence="10">The sequence shown here is derived from an EMBL/GenBank/DDBJ whole genome shotgun (WGS) entry which is preliminary data.</text>
</comment>
<dbReference type="GO" id="GO:0004252">
    <property type="term" value="F:serine-type endopeptidase activity"/>
    <property type="evidence" value="ECO:0007669"/>
    <property type="project" value="InterPro"/>
</dbReference>
<evidence type="ECO:0000256" key="6">
    <source>
        <dbReference type="ARBA" id="ARBA00023136"/>
    </source>
</evidence>
<dbReference type="EMBL" id="JACIHM010000001">
    <property type="protein sequence ID" value="MBB4444777.1"/>
    <property type="molecule type" value="Genomic_DNA"/>
</dbReference>
<evidence type="ECO:0000313" key="9">
    <source>
        <dbReference type="EMBL" id="MBB4347515.1"/>
    </source>
</evidence>
<dbReference type="InterPro" id="IPR035952">
    <property type="entry name" value="Rhomboid-like_sf"/>
</dbReference>
<dbReference type="SUPFAM" id="SSF144091">
    <property type="entry name" value="Rhomboid-like"/>
    <property type="match status" value="1"/>
</dbReference>
<dbReference type="EMBL" id="JACIGW010000001">
    <property type="protein sequence ID" value="MBB4347515.1"/>
    <property type="molecule type" value="Genomic_DNA"/>
</dbReference>
<proteinExistence type="predicted"/>
<dbReference type="GO" id="GO:0006508">
    <property type="term" value="P:proteolysis"/>
    <property type="evidence" value="ECO:0007669"/>
    <property type="project" value="UniProtKB-KW"/>
</dbReference>
<dbReference type="InterPro" id="IPR022764">
    <property type="entry name" value="Peptidase_S54_rhomboid_dom"/>
</dbReference>
<keyword evidence="2" id="KW-1003">Cell membrane</keyword>
<keyword evidence="10" id="KW-0645">Protease</keyword>
<feature type="transmembrane region" description="Helical" evidence="7">
    <location>
        <begin position="140"/>
        <end position="161"/>
    </location>
</feature>
<comment type="subcellular location">
    <subcellularLocation>
        <location evidence="1">Membrane</location>
        <topology evidence="1">Multi-pass membrane protein</topology>
    </subcellularLocation>
</comment>
<keyword evidence="6 7" id="KW-0472">Membrane</keyword>
<dbReference type="Pfam" id="PF01694">
    <property type="entry name" value="Rhomboid"/>
    <property type="match status" value="1"/>
</dbReference>
<evidence type="ECO:0000313" key="10">
    <source>
        <dbReference type="EMBL" id="MBB4410090.1"/>
    </source>
</evidence>
<dbReference type="PANTHER" id="PTHR43066:SF26">
    <property type="entry name" value="RHOMBOID PROTEASE GLPG"/>
    <property type="match status" value="1"/>
</dbReference>
<feature type="transmembrane region" description="Helical" evidence="7">
    <location>
        <begin position="216"/>
        <end position="238"/>
    </location>
</feature>
<feature type="transmembrane region" description="Helical" evidence="7">
    <location>
        <begin position="167"/>
        <end position="188"/>
    </location>
</feature>
<keyword evidence="3" id="KW-0997">Cell inner membrane</keyword>
<evidence type="ECO:0000313" key="11">
    <source>
        <dbReference type="EMBL" id="MBB4444777.1"/>
    </source>
</evidence>
<feature type="domain" description="Peptidase S54 rhomboid" evidence="8">
    <location>
        <begin position="104"/>
        <end position="259"/>
    </location>
</feature>
<keyword evidence="5 7" id="KW-1133">Transmembrane helix</keyword>
<dbReference type="Proteomes" id="UP000524535">
    <property type="component" value="Unassembled WGS sequence"/>
</dbReference>
<keyword evidence="10" id="KW-0378">Hydrolase</keyword>
<evidence type="ECO:0000259" key="8">
    <source>
        <dbReference type="Pfam" id="PF01694"/>
    </source>
</evidence>
<feature type="transmembrane region" description="Helical" evidence="7">
    <location>
        <begin position="108"/>
        <end position="128"/>
    </location>
</feature>
<dbReference type="GO" id="GO:0016020">
    <property type="term" value="C:membrane"/>
    <property type="evidence" value="ECO:0007669"/>
    <property type="project" value="UniProtKB-SubCell"/>
</dbReference>